<dbReference type="Proteomes" id="UP001558652">
    <property type="component" value="Unassembled WGS sequence"/>
</dbReference>
<proteinExistence type="predicted"/>
<sequence>VYKWIRPFEEGGTDTNVEERSVRPSLVSEEVLQQVDVNIANGRRALIDILHEVLPHVSPSLQEELNEFLGENDFSNEEEVKETVEMRFSEVERNVIDEGIKELVPRPKKFIEVDGHYAEK</sequence>
<reference evidence="1 2" key="1">
    <citation type="submission" date="2024-07" db="EMBL/GenBank/DDBJ databases">
        <title>Chromosome-level genome assembly of the water stick insect Ranatra chinensis (Heteroptera: Nepidae).</title>
        <authorList>
            <person name="Liu X."/>
        </authorList>
    </citation>
    <scope>NUCLEOTIDE SEQUENCE [LARGE SCALE GENOMIC DNA]</scope>
    <source>
        <strain evidence="1">Cailab_2021Rc</strain>
        <tissue evidence="1">Muscle</tissue>
    </source>
</reference>
<gene>
    <name evidence="1" type="ORF">AAG570_013187</name>
</gene>
<accession>A0ABD0YI04</accession>
<organism evidence="1 2">
    <name type="scientific">Ranatra chinensis</name>
    <dbReference type="NCBI Taxonomy" id="642074"/>
    <lineage>
        <taxon>Eukaryota</taxon>
        <taxon>Metazoa</taxon>
        <taxon>Ecdysozoa</taxon>
        <taxon>Arthropoda</taxon>
        <taxon>Hexapoda</taxon>
        <taxon>Insecta</taxon>
        <taxon>Pterygota</taxon>
        <taxon>Neoptera</taxon>
        <taxon>Paraneoptera</taxon>
        <taxon>Hemiptera</taxon>
        <taxon>Heteroptera</taxon>
        <taxon>Panheteroptera</taxon>
        <taxon>Nepomorpha</taxon>
        <taxon>Nepidae</taxon>
        <taxon>Ranatrinae</taxon>
        <taxon>Ranatra</taxon>
    </lineage>
</organism>
<dbReference type="AlphaFoldDB" id="A0ABD0YI04"/>
<protein>
    <submittedName>
        <fullName evidence="1">Uncharacterized protein</fullName>
    </submittedName>
</protein>
<keyword evidence="2" id="KW-1185">Reference proteome</keyword>
<dbReference type="EMBL" id="JBFDAA010000008">
    <property type="protein sequence ID" value="KAL1130249.1"/>
    <property type="molecule type" value="Genomic_DNA"/>
</dbReference>
<comment type="caution">
    <text evidence="1">The sequence shown here is derived from an EMBL/GenBank/DDBJ whole genome shotgun (WGS) entry which is preliminary data.</text>
</comment>
<name>A0ABD0YI04_9HEMI</name>
<feature type="non-terminal residue" evidence="1">
    <location>
        <position position="1"/>
    </location>
</feature>
<evidence type="ECO:0000313" key="1">
    <source>
        <dbReference type="EMBL" id="KAL1130249.1"/>
    </source>
</evidence>
<evidence type="ECO:0000313" key="2">
    <source>
        <dbReference type="Proteomes" id="UP001558652"/>
    </source>
</evidence>